<accession>A0ABW1UDC1</accession>
<organism evidence="1 2">
    <name type="scientific">Lactiplantibacillus daoliensis</name>
    <dbReference type="NCBI Taxonomy" id="2559916"/>
    <lineage>
        <taxon>Bacteria</taxon>
        <taxon>Bacillati</taxon>
        <taxon>Bacillota</taxon>
        <taxon>Bacilli</taxon>
        <taxon>Lactobacillales</taxon>
        <taxon>Lactobacillaceae</taxon>
        <taxon>Lactiplantibacillus</taxon>
    </lineage>
</organism>
<dbReference type="Gene3D" id="3.40.50.300">
    <property type="entry name" value="P-loop containing nucleotide triphosphate hydrolases"/>
    <property type="match status" value="1"/>
</dbReference>
<dbReference type="RefSeq" id="WP_137608242.1">
    <property type="nucleotide sequence ID" value="NZ_BJDH01000013.1"/>
</dbReference>
<dbReference type="InterPro" id="IPR027417">
    <property type="entry name" value="P-loop_NTPase"/>
</dbReference>
<proteinExistence type="predicted"/>
<gene>
    <name evidence="1" type="ORF">ACFQH1_02635</name>
</gene>
<evidence type="ECO:0000313" key="2">
    <source>
        <dbReference type="Proteomes" id="UP001596227"/>
    </source>
</evidence>
<keyword evidence="2" id="KW-1185">Reference proteome</keyword>
<name>A0ABW1UDC1_9LACO</name>
<dbReference type="Proteomes" id="UP001596227">
    <property type="component" value="Unassembled WGS sequence"/>
</dbReference>
<sequence length="198" mass="22138">MSDKKLSTEFNMLGEKVLAEVGKNKYSTIAFYSVDMPKYRRTVIANIGFFLSRNSRETVLVNLDENDAAFLTTFELEAEAPIGVSNNLRNVYPRKKLVRKVENTCLSFVPYGTNGSNFLDTINNRNTIDLFNTLKHSYEFILVNMPTNIDEVSLKIAANLFESFILVTDAKSSRPKVNSIAKIVGDATSDVIGTVFVS</sequence>
<reference evidence="2" key="1">
    <citation type="journal article" date="2019" name="Int. J. Syst. Evol. Microbiol.">
        <title>The Global Catalogue of Microorganisms (GCM) 10K type strain sequencing project: providing services to taxonomists for standard genome sequencing and annotation.</title>
        <authorList>
            <consortium name="The Broad Institute Genomics Platform"/>
            <consortium name="The Broad Institute Genome Sequencing Center for Infectious Disease"/>
            <person name="Wu L."/>
            <person name="Ma J."/>
        </authorList>
    </citation>
    <scope>NUCLEOTIDE SEQUENCE [LARGE SCALE GENOMIC DNA]</scope>
    <source>
        <strain evidence="2">CCM 8934</strain>
    </source>
</reference>
<dbReference type="EMBL" id="JBHSSB010000006">
    <property type="protein sequence ID" value="MFC6294111.1"/>
    <property type="molecule type" value="Genomic_DNA"/>
</dbReference>
<dbReference type="SUPFAM" id="SSF52540">
    <property type="entry name" value="P-loop containing nucleoside triphosphate hydrolases"/>
    <property type="match status" value="1"/>
</dbReference>
<comment type="caution">
    <text evidence="1">The sequence shown here is derived from an EMBL/GenBank/DDBJ whole genome shotgun (WGS) entry which is preliminary data.</text>
</comment>
<protein>
    <submittedName>
        <fullName evidence="1">Uncharacterized protein</fullName>
    </submittedName>
</protein>
<evidence type="ECO:0000313" key="1">
    <source>
        <dbReference type="EMBL" id="MFC6294111.1"/>
    </source>
</evidence>